<evidence type="ECO:0000313" key="2">
    <source>
        <dbReference type="Proteomes" id="UP000887013"/>
    </source>
</evidence>
<organism evidence="1 2">
    <name type="scientific">Nephila pilipes</name>
    <name type="common">Giant wood spider</name>
    <name type="synonym">Nephila maculata</name>
    <dbReference type="NCBI Taxonomy" id="299642"/>
    <lineage>
        <taxon>Eukaryota</taxon>
        <taxon>Metazoa</taxon>
        <taxon>Ecdysozoa</taxon>
        <taxon>Arthropoda</taxon>
        <taxon>Chelicerata</taxon>
        <taxon>Arachnida</taxon>
        <taxon>Araneae</taxon>
        <taxon>Araneomorphae</taxon>
        <taxon>Entelegynae</taxon>
        <taxon>Araneoidea</taxon>
        <taxon>Nephilidae</taxon>
        <taxon>Nephila</taxon>
    </lineage>
</organism>
<comment type="caution">
    <text evidence="1">The sequence shown here is derived from an EMBL/GenBank/DDBJ whole genome shotgun (WGS) entry which is preliminary data.</text>
</comment>
<reference evidence="1" key="1">
    <citation type="submission" date="2020-08" db="EMBL/GenBank/DDBJ databases">
        <title>Multicomponent nature underlies the extraordinary mechanical properties of spider dragline silk.</title>
        <authorList>
            <person name="Kono N."/>
            <person name="Nakamura H."/>
            <person name="Mori M."/>
            <person name="Yoshida Y."/>
            <person name="Ohtoshi R."/>
            <person name="Malay A.D."/>
            <person name="Moran D.A.P."/>
            <person name="Tomita M."/>
            <person name="Numata K."/>
            <person name="Arakawa K."/>
        </authorList>
    </citation>
    <scope>NUCLEOTIDE SEQUENCE</scope>
</reference>
<name>A0A8X6MKX1_NEPPI</name>
<dbReference type="OrthoDB" id="123207at2759"/>
<protein>
    <submittedName>
        <fullName evidence="1">Uncharacterized protein</fullName>
    </submittedName>
</protein>
<evidence type="ECO:0000313" key="1">
    <source>
        <dbReference type="EMBL" id="GFS62540.1"/>
    </source>
</evidence>
<sequence length="103" mass="11720">MLPIVLKTSLPARSCDLGVTSIRTVLNVSGAYIEYVSKNNKIVIVEWEKKMMASDCCGTEPKVKVQRWPKTSFKYIEVSCPSVVKIYHKCMVCVDICDQQMER</sequence>
<keyword evidence="2" id="KW-1185">Reference proteome</keyword>
<dbReference type="PANTHER" id="PTHR47272:SF2">
    <property type="entry name" value="PIGGYBAC TRANSPOSABLE ELEMENT-DERIVED PROTEIN 3-LIKE"/>
    <property type="match status" value="1"/>
</dbReference>
<dbReference type="EMBL" id="BMAW01093877">
    <property type="protein sequence ID" value="GFS62540.1"/>
    <property type="molecule type" value="Genomic_DNA"/>
</dbReference>
<dbReference type="AlphaFoldDB" id="A0A8X6MKX1"/>
<dbReference type="Proteomes" id="UP000887013">
    <property type="component" value="Unassembled WGS sequence"/>
</dbReference>
<proteinExistence type="predicted"/>
<gene>
    <name evidence="1" type="ORF">NPIL_517941</name>
</gene>
<dbReference type="PANTHER" id="PTHR47272">
    <property type="entry name" value="DDE_TNP_1_7 DOMAIN-CONTAINING PROTEIN"/>
    <property type="match status" value="1"/>
</dbReference>
<accession>A0A8X6MKX1</accession>